<feature type="region of interest" description="Disordered" evidence="1">
    <location>
        <begin position="73"/>
        <end position="93"/>
    </location>
</feature>
<evidence type="ECO:0008006" key="4">
    <source>
        <dbReference type="Google" id="ProtNLM"/>
    </source>
</evidence>
<proteinExistence type="predicted"/>
<gene>
    <name evidence="2" type="ORF">ACI43T_10380</name>
</gene>
<reference evidence="2 3" key="1">
    <citation type="submission" date="2024-11" db="EMBL/GenBank/DDBJ databases">
        <authorList>
            <person name="Mikucki A.G."/>
            <person name="Kahler C.M."/>
        </authorList>
    </citation>
    <scope>NUCLEOTIDE SEQUENCE [LARGE SCALE GENOMIC DNA]</scope>
    <source>
        <strain evidence="2 3">EXNM717</strain>
    </source>
</reference>
<evidence type="ECO:0000313" key="3">
    <source>
        <dbReference type="Proteomes" id="UP001621964"/>
    </source>
</evidence>
<name>A0ABW8Q7I7_9NEIS</name>
<comment type="caution">
    <text evidence="2">The sequence shown here is derived from an EMBL/GenBank/DDBJ whole genome shotgun (WGS) entry which is preliminary data.</text>
</comment>
<keyword evidence="3" id="KW-1185">Reference proteome</keyword>
<organism evidence="2 3">
    <name type="scientific">Neisseria oralis</name>
    <dbReference type="NCBI Taxonomy" id="1107316"/>
    <lineage>
        <taxon>Bacteria</taxon>
        <taxon>Pseudomonadati</taxon>
        <taxon>Pseudomonadota</taxon>
        <taxon>Betaproteobacteria</taxon>
        <taxon>Neisseriales</taxon>
        <taxon>Neisseriaceae</taxon>
        <taxon>Neisseria</taxon>
    </lineage>
</organism>
<protein>
    <recommendedName>
        <fullName evidence="4">AP2/ERF domain-containing protein</fullName>
    </recommendedName>
</protein>
<evidence type="ECO:0000313" key="2">
    <source>
        <dbReference type="EMBL" id="MFK7642887.1"/>
    </source>
</evidence>
<dbReference type="Proteomes" id="UP001621964">
    <property type="component" value="Unassembled WGS sequence"/>
</dbReference>
<dbReference type="EMBL" id="JBJGEB010000012">
    <property type="protein sequence ID" value="MFK7642887.1"/>
    <property type="molecule type" value="Genomic_DNA"/>
</dbReference>
<feature type="compositionally biased region" description="Polar residues" evidence="1">
    <location>
        <begin position="82"/>
        <end position="93"/>
    </location>
</feature>
<accession>A0ABW8Q7I7</accession>
<evidence type="ECO:0000256" key="1">
    <source>
        <dbReference type="SAM" id="MobiDB-lite"/>
    </source>
</evidence>
<sequence>MSLSHRIHYADTVNQPNIGYRYKDGKWQVIQYMLPQYNKKHWTKMNAGFRRKGKVLQEFKTQESAAEYAEKIRNEGKANGKPTDTTTSITYLR</sequence>
<dbReference type="RefSeq" id="WP_405386929.1">
    <property type="nucleotide sequence ID" value="NZ_JBJGEB010000012.1"/>
</dbReference>